<dbReference type="GO" id="GO:0000009">
    <property type="term" value="F:alpha-1,6-mannosyltransferase activity"/>
    <property type="evidence" value="ECO:0007669"/>
    <property type="project" value="InterPro"/>
</dbReference>
<reference evidence="2 3" key="1">
    <citation type="submission" date="2016-09" db="EMBL/GenBank/DDBJ databases">
        <title>Extensive genetic diversity and differential bi-allelic expression allows diatom success in the polar Southern Ocean.</title>
        <authorList>
            <consortium name="DOE Joint Genome Institute"/>
            <person name="Mock T."/>
            <person name="Otillar R.P."/>
            <person name="Strauss J."/>
            <person name="Dupont C."/>
            <person name="Frickenhaus S."/>
            <person name="Maumus F."/>
            <person name="Mcmullan M."/>
            <person name="Sanges R."/>
            <person name="Schmutz J."/>
            <person name="Toseland A."/>
            <person name="Valas R."/>
            <person name="Veluchamy A."/>
            <person name="Ward B.J."/>
            <person name="Allen A."/>
            <person name="Barry K."/>
            <person name="Falciatore A."/>
            <person name="Ferrante M."/>
            <person name="Fortunato A.E."/>
            <person name="Gloeckner G."/>
            <person name="Gruber A."/>
            <person name="Hipkin R."/>
            <person name="Janech M."/>
            <person name="Kroth P."/>
            <person name="Leese F."/>
            <person name="Lindquist E."/>
            <person name="Lyon B.R."/>
            <person name="Martin J."/>
            <person name="Mayer C."/>
            <person name="Parker M."/>
            <person name="Quesneville H."/>
            <person name="Raymond J."/>
            <person name="Uhlig C."/>
            <person name="Valentin K.U."/>
            <person name="Worden A.Z."/>
            <person name="Armbrust E.V."/>
            <person name="Bowler C."/>
            <person name="Green B."/>
            <person name="Moulton V."/>
            <person name="Van Oosterhout C."/>
            <person name="Grigoriev I."/>
        </authorList>
    </citation>
    <scope>NUCLEOTIDE SEQUENCE [LARGE SCALE GENOMIC DNA]</scope>
    <source>
        <strain evidence="2 3">CCMP1102</strain>
    </source>
</reference>
<feature type="region of interest" description="Disordered" evidence="1">
    <location>
        <begin position="328"/>
        <end position="387"/>
    </location>
</feature>
<keyword evidence="3" id="KW-1185">Reference proteome</keyword>
<name>A0A1E7EYW4_9STRA</name>
<dbReference type="GO" id="GO:0006487">
    <property type="term" value="P:protein N-linked glycosylation"/>
    <property type="evidence" value="ECO:0007669"/>
    <property type="project" value="TreeGrafter"/>
</dbReference>
<protein>
    <recommendedName>
        <fullName evidence="4">Glycosyltransferase family 32 protein</fullName>
    </recommendedName>
</protein>
<organism evidence="2 3">
    <name type="scientific">Fragilariopsis cylindrus CCMP1102</name>
    <dbReference type="NCBI Taxonomy" id="635003"/>
    <lineage>
        <taxon>Eukaryota</taxon>
        <taxon>Sar</taxon>
        <taxon>Stramenopiles</taxon>
        <taxon>Ochrophyta</taxon>
        <taxon>Bacillariophyta</taxon>
        <taxon>Bacillariophyceae</taxon>
        <taxon>Bacillariophycidae</taxon>
        <taxon>Bacillariales</taxon>
        <taxon>Bacillariaceae</taxon>
        <taxon>Fragilariopsis</taxon>
    </lineage>
</organism>
<feature type="compositionally biased region" description="Low complexity" evidence="1">
    <location>
        <begin position="359"/>
        <end position="380"/>
    </location>
</feature>
<dbReference type="InterPro" id="IPR029044">
    <property type="entry name" value="Nucleotide-diphossugar_trans"/>
</dbReference>
<evidence type="ECO:0008006" key="4">
    <source>
        <dbReference type="Google" id="ProtNLM"/>
    </source>
</evidence>
<dbReference type="InParanoid" id="A0A1E7EYW4"/>
<evidence type="ECO:0000313" key="2">
    <source>
        <dbReference type="EMBL" id="OEU11210.1"/>
    </source>
</evidence>
<proteinExistence type="predicted"/>
<dbReference type="PANTHER" id="PTHR31834:SF1">
    <property type="entry name" value="INITIATION-SPECIFIC ALPHA-1,6-MANNOSYLTRANSFERASE"/>
    <property type="match status" value="1"/>
</dbReference>
<dbReference type="GO" id="GO:0000136">
    <property type="term" value="C:mannan polymerase complex"/>
    <property type="evidence" value="ECO:0007669"/>
    <property type="project" value="TreeGrafter"/>
</dbReference>
<gene>
    <name evidence="2" type="ORF">FRACYDRAFT_246323</name>
</gene>
<dbReference type="InterPro" id="IPR007577">
    <property type="entry name" value="GlycoTrfase_DXD_sugar-bd_CS"/>
</dbReference>
<accession>A0A1E7EYW4</accession>
<evidence type="ECO:0000313" key="3">
    <source>
        <dbReference type="Proteomes" id="UP000095751"/>
    </source>
</evidence>
<dbReference type="EMBL" id="KV784369">
    <property type="protein sequence ID" value="OEU11210.1"/>
    <property type="molecule type" value="Genomic_DNA"/>
</dbReference>
<dbReference type="SUPFAM" id="SSF53448">
    <property type="entry name" value="Nucleotide-diphospho-sugar transferases"/>
    <property type="match status" value="1"/>
</dbReference>
<dbReference type="AlphaFoldDB" id="A0A1E7EYW4"/>
<dbReference type="Pfam" id="PF04488">
    <property type="entry name" value="Gly_transf_sug"/>
    <property type="match status" value="1"/>
</dbReference>
<evidence type="ECO:0000256" key="1">
    <source>
        <dbReference type="SAM" id="MobiDB-lite"/>
    </source>
</evidence>
<dbReference type="InterPro" id="IPR039367">
    <property type="entry name" value="Och1-like"/>
</dbReference>
<sequence>MMKNNKQLVLKIRSNNRTSSLVLLTIALCCLLITWQQYATFITVNDKDITYRQSKPCVISSGITNNNNNNNNVINDINDINDNSYNMKQTKNQNKKRLSLSEITKNPTAGSLECPPLMTPIYDRIVIDDNAQKARTHWSIEFPNIHRIMKCILYKGAMKIDLWRMLIVYEFGGWYTDIDNTPAKELNNNNNNNNKKKKNPNNETILDEDSFFASATSGKNPKPNQNVFAMSPKHPIADFTIQRILSNLYNDVDNIQKVALVQITGPVAFDAGYHDFFRLTHKGPPDTYQAFKKEKLGIYNKGTFLGLQIHRGEYWNWKNMDGDKKIKSNDGSGWIDRKSRANKVGNTPHWRTRKDRIINATTTTTTTTNSLSSSGNNNNNGDINKSE</sequence>
<dbReference type="Proteomes" id="UP000095751">
    <property type="component" value="Unassembled WGS sequence"/>
</dbReference>
<dbReference type="PANTHER" id="PTHR31834">
    <property type="entry name" value="INITIATION-SPECIFIC ALPHA-1,6-MANNOSYLTRANSFERASE"/>
    <property type="match status" value="1"/>
</dbReference>
<dbReference type="KEGG" id="fcy:FRACYDRAFT_246323"/>
<dbReference type="Gene3D" id="3.90.550.20">
    <property type="match status" value="1"/>
</dbReference>